<keyword evidence="2 3" id="KW-0040">ANK repeat</keyword>
<evidence type="ECO:0000256" key="2">
    <source>
        <dbReference type="ARBA" id="ARBA00023043"/>
    </source>
</evidence>
<evidence type="ECO:0000313" key="4">
    <source>
        <dbReference type="EMBL" id="EFX67262.1"/>
    </source>
</evidence>
<keyword evidence="5" id="KW-1185">Reference proteome</keyword>
<dbReference type="PROSITE" id="PS50088">
    <property type="entry name" value="ANK_REPEAT"/>
    <property type="match status" value="1"/>
</dbReference>
<name>E9HLX6_DAPPU</name>
<dbReference type="InterPro" id="IPR036770">
    <property type="entry name" value="Ankyrin_rpt-contain_sf"/>
</dbReference>
<dbReference type="SUPFAM" id="SSF48403">
    <property type="entry name" value="Ankyrin repeat"/>
    <property type="match status" value="1"/>
</dbReference>
<dbReference type="PhylomeDB" id="E9HLX6"/>
<sequence length="513" mass="59349">MNQEDFPAEPSEHRKIWSFTTVHMSRRRSGYFRHGIEREIPKVHELVLMDDGDALSMWLDRHPEDVENRFRLKTPLLIAIKHDAYECFQVLLQRDANIEEYNPQNETALLIAVRLNRTRMVDDLIARDASILPEDRMARTVTEILISRDDVETLKLLHIQRGNLLDHDLHNEEFPLTLAISHQARKCIDYILSLKPKAQSFLIRRKYNCPISAAIRRNDVKTMEQLVTLEEFPYIVNKRIHKSVSYIHLAVEKGRPEIVKILLQNGAMVNLLDNNGNTPAHYVSDIPTLKILIANKARLDVVNKFDLTPMVTAAKEQRNSIYQYLRLYNIKTQVKQNPVVTVSKPTIHDRFGKYYRERIREINEMLVAKANFRSDDEDLPELSCEMPPLEELDVPKFEFCGIPFKGWEAPVEATATQQKTTEIETTVLASSSKDGMSRHDETTPVLKVRNLKRLQGEKRISLPLPPGCRYITTEPMELSGSEESDLEREILFDKDRTFAKYTGDDLSEFGDDN</sequence>
<dbReference type="STRING" id="6669.E9HLX6"/>
<dbReference type="EMBL" id="GL732682">
    <property type="protein sequence ID" value="EFX67262.1"/>
    <property type="molecule type" value="Genomic_DNA"/>
</dbReference>
<accession>E9HLX6</accession>
<dbReference type="eggNOG" id="KOG4177">
    <property type="taxonomic scope" value="Eukaryota"/>
</dbReference>
<dbReference type="Proteomes" id="UP000000305">
    <property type="component" value="Unassembled WGS sequence"/>
</dbReference>
<dbReference type="KEGG" id="dpx:DAPPUDRAFT_261917"/>
<dbReference type="PANTHER" id="PTHR24198:SF165">
    <property type="entry name" value="ANKYRIN REPEAT-CONTAINING PROTEIN-RELATED"/>
    <property type="match status" value="1"/>
</dbReference>
<proteinExistence type="predicted"/>
<dbReference type="InterPro" id="IPR002110">
    <property type="entry name" value="Ankyrin_rpt"/>
</dbReference>
<gene>
    <name evidence="4" type="ORF">DAPPUDRAFT_261917</name>
</gene>
<dbReference type="Pfam" id="PF12796">
    <property type="entry name" value="Ank_2"/>
    <property type="match status" value="2"/>
</dbReference>
<dbReference type="HOGENOM" id="CLU_046471_0_0_1"/>
<dbReference type="SMART" id="SM00248">
    <property type="entry name" value="ANK"/>
    <property type="match status" value="5"/>
</dbReference>
<dbReference type="PROSITE" id="PS50297">
    <property type="entry name" value="ANK_REP_REGION"/>
    <property type="match status" value="1"/>
</dbReference>
<keyword evidence="1" id="KW-0677">Repeat</keyword>
<evidence type="ECO:0000256" key="3">
    <source>
        <dbReference type="PROSITE-ProRule" id="PRU00023"/>
    </source>
</evidence>
<dbReference type="AlphaFoldDB" id="E9HLX6"/>
<organism evidence="4 5">
    <name type="scientific">Daphnia pulex</name>
    <name type="common">Water flea</name>
    <dbReference type="NCBI Taxonomy" id="6669"/>
    <lineage>
        <taxon>Eukaryota</taxon>
        <taxon>Metazoa</taxon>
        <taxon>Ecdysozoa</taxon>
        <taxon>Arthropoda</taxon>
        <taxon>Crustacea</taxon>
        <taxon>Branchiopoda</taxon>
        <taxon>Diplostraca</taxon>
        <taxon>Cladocera</taxon>
        <taxon>Anomopoda</taxon>
        <taxon>Daphniidae</taxon>
        <taxon>Daphnia</taxon>
    </lineage>
</organism>
<evidence type="ECO:0000256" key="1">
    <source>
        <dbReference type="ARBA" id="ARBA00022737"/>
    </source>
</evidence>
<reference evidence="4 5" key="1">
    <citation type="journal article" date="2011" name="Science">
        <title>The ecoresponsive genome of Daphnia pulex.</title>
        <authorList>
            <person name="Colbourne J.K."/>
            <person name="Pfrender M.E."/>
            <person name="Gilbert D."/>
            <person name="Thomas W.K."/>
            <person name="Tucker A."/>
            <person name="Oakley T.H."/>
            <person name="Tokishita S."/>
            <person name="Aerts A."/>
            <person name="Arnold G.J."/>
            <person name="Basu M.K."/>
            <person name="Bauer D.J."/>
            <person name="Caceres C.E."/>
            <person name="Carmel L."/>
            <person name="Casola C."/>
            <person name="Choi J.H."/>
            <person name="Detter J.C."/>
            <person name="Dong Q."/>
            <person name="Dusheyko S."/>
            <person name="Eads B.D."/>
            <person name="Frohlich T."/>
            <person name="Geiler-Samerotte K.A."/>
            <person name="Gerlach D."/>
            <person name="Hatcher P."/>
            <person name="Jogdeo S."/>
            <person name="Krijgsveld J."/>
            <person name="Kriventseva E.V."/>
            <person name="Kultz D."/>
            <person name="Laforsch C."/>
            <person name="Lindquist E."/>
            <person name="Lopez J."/>
            <person name="Manak J.R."/>
            <person name="Muller J."/>
            <person name="Pangilinan J."/>
            <person name="Patwardhan R.P."/>
            <person name="Pitluck S."/>
            <person name="Pritham E.J."/>
            <person name="Rechtsteiner A."/>
            <person name="Rho M."/>
            <person name="Rogozin I.B."/>
            <person name="Sakarya O."/>
            <person name="Salamov A."/>
            <person name="Schaack S."/>
            <person name="Shapiro H."/>
            <person name="Shiga Y."/>
            <person name="Skalitzky C."/>
            <person name="Smith Z."/>
            <person name="Souvorov A."/>
            <person name="Sung W."/>
            <person name="Tang Z."/>
            <person name="Tsuchiya D."/>
            <person name="Tu H."/>
            <person name="Vos H."/>
            <person name="Wang M."/>
            <person name="Wolf Y.I."/>
            <person name="Yamagata H."/>
            <person name="Yamada T."/>
            <person name="Ye Y."/>
            <person name="Shaw J.R."/>
            <person name="Andrews J."/>
            <person name="Crease T.J."/>
            <person name="Tang H."/>
            <person name="Lucas S.M."/>
            <person name="Robertson H.M."/>
            <person name="Bork P."/>
            <person name="Koonin E.V."/>
            <person name="Zdobnov E.M."/>
            <person name="Grigoriev I.V."/>
            <person name="Lynch M."/>
            <person name="Boore J.L."/>
        </authorList>
    </citation>
    <scope>NUCLEOTIDE SEQUENCE [LARGE SCALE GENOMIC DNA]</scope>
</reference>
<dbReference type="Gene3D" id="1.25.40.20">
    <property type="entry name" value="Ankyrin repeat-containing domain"/>
    <property type="match status" value="1"/>
</dbReference>
<dbReference type="OrthoDB" id="20872at2759"/>
<dbReference type="InParanoid" id="E9HLX6"/>
<evidence type="ECO:0000313" key="5">
    <source>
        <dbReference type="Proteomes" id="UP000000305"/>
    </source>
</evidence>
<dbReference type="PANTHER" id="PTHR24198">
    <property type="entry name" value="ANKYRIN REPEAT AND PROTEIN KINASE DOMAIN-CONTAINING PROTEIN"/>
    <property type="match status" value="1"/>
</dbReference>
<feature type="repeat" description="ANK" evidence="3">
    <location>
        <begin position="242"/>
        <end position="274"/>
    </location>
</feature>
<protein>
    <submittedName>
        <fullName evidence="4">Uncharacterized protein</fullName>
    </submittedName>
</protein>